<evidence type="ECO:0000313" key="9">
    <source>
        <dbReference type="Proteomes" id="UP000507470"/>
    </source>
</evidence>
<feature type="domain" description="Arf-GAP" evidence="7">
    <location>
        <begin position="10"/>
        <end position="137"/>
    </location>
</feature>
<dbReference type="InterPro" id="IPR001164">
    <property type="entry name" value="ArfGAP_dom"/>
</dbReference>
<evidence type="ECO:0000259" key="7">
    <source>
        <dbReference type="PROSITE" id="PS50115"/>
    </source>
</evidence>
<keyword evidence="3 5" id="KW-0863">Zinc-finger</keyword>
<keyword evidence="2" id="KW-0677">Repeat</keyword>
<name>A0A6J8CEV5_MYTCO</name>
<evidence type="ECO:0000256" key="5">
    <source>
        <dbReference type="PROSITE-ProRule" id="PRU00288"/>
    </source>
</evidence>
<feature type="compositionally biased region" description="Low complexity" evidence="6">
    <location>
        <begin position="200"/>
        <end position="223"/>
    </location>
</feature>
<keyword evidence="4" id="KW-0862">Zinc</keyword>
<evidence type="ECO:0000313" key="8">
    <source>
        <dbReference type="EMBL" id="CAC5393872.1"/>
    </source>
</evidence>
<reference evidence="8 9" key="1">
    <citation type="submission" date="2020-06" db="EMBL/GenBank/DDBJ databases">
        <authorList>
            <person name="Li R."/>
            <person name="Bekaert M."/>
        </authorList>
    </citation>
    <scope>NUCLEOTIDE SEQUENCE [LARGE SCALE GENOMIC DNA]</scope>
    <source>
        <strain evidence="9">wild</strain>
    </source>
</reference>
<dbReference type="SMART" id="SM00105">
    <property type="entry name" value="ArfGap"/>
    <property type="match status" value="1"/>
</dbReference>
<evidence type="ECO:0000256" key="3">
    <source>
        <dbReference type="ARBA" id="ARBA00022771"/>
    </source>
</evidence>
<feature type="compositionally biased region" description="Low complexity" evidence="6">
    <location>
        <begin position="475"/>
        <end position="491"/>
    </location>
</feature>
<accession>A0A6J8CEV5</accession>
<feature type="region of interest" description="Disordered" evidence="6">
    <location>
        <begin position="452"/>
        <end position="692"/>
    </location>
</feature>
<feature type="region of interest" description="Disordered" evidence="6">
    <location>
        <begin position="191"/>
        <end position="341"/>
    </location>
</feature>
<dbReference type="OrthoDB" id="6036at2759"/>
<dbReference type="PANTHER" id="PTHR46134:SF3">
    <property type="entry name" value="ARFGAP WITH FG REPEATS 1"/>
    <property type="match status" value="1"/>
</dbReference>
<feature type="compositionally biased region" description="Polar residues" evidence="6">
    <location>
        <begin position="386"/>
        <end position="405"/>
    </location>
</feature>
<dbReference type="InterPro" id="IPR037278">
    <property type="entry name" value="ARFGAP/RecO"/>
</dbReference>
<feature type="compositionally biased region" description="Polar residues" evidence="6">
    <location>
        <begin position="291"/>
        <end position="307"/>
    </location>
</feature>
<feature type="region of interest" description="Disordered" evidence="6">
    <location>
        <begin position="354"/>
        <end position="405"/>
    </location>
</feature>
<feature type="compositionally biased region" description="Low complexity" evidence="6">
    <location>
        <begin position="596"/>
        <end position="613"/>
    </location>
</feature>
<feature type="compositionally biased region" description="Low complexity" evidence="6">
    <location>
        <begin position="507"/>
        <end position="535"/>
    </location>
</feature>
<sequence>MASSKRKQDEKHLKMLREMAALPPNKQCFDCHQRGPTYVNMTTGAFVCTSCSGILRGLNPPHRVKSISMASFTPDEMDFLICHGNEFCRKVYLGLYDNRSGAEPDSRDEQKVKDFMIQKYERKRYYVAPTDAMKTEAKQANEASMNKQTTTKPLRALLGEKGPSLIVHQNDQSPKITLKSQAASVPGQITLGQQPTKDASFQSPGQQSQSSQSSGSATMDLLGDLGGDPFGSSSSTPSQPSGAGDHVAGGFADFASFNQFGAQPTPAQPPVQSSFPGFQAPPSNPLVPMGNTPSGSAPLTNGSTAQAISIPAPSGGDKYSALTDLFSSSPSSAPPPVSSNVNWAGGSSAEINWGGGGANTSAGGGSLNWNSSSSGQGGGWNSTSTASSTNQGVDWMSPTNTSSSTNAFPGTGQFFAHHVPVGKPGNPFFTDYGGTPNPFGGSVASVSQGGAGVSNPFGSGQAGGFGQTPVSNQMPGFGQQQPTGFGQHTHQPAFGQPSGFGQPASSAAGFGQQPAGFGQQAAGFGQHGQPAAGGFNQTPASSAGFGQHGQPAAGGFNQTPASSAGFGGQPAGFGQQGQAAAGFGGQQAGWGGGQQQQGFGQFQMQNGGFSSAAGFGGQPVPSNYGNTMTTTSAQSNKMGGNPGGFGQQQGFPAAQPGGFPPGWGQPAPSANPFMSAATQPIAPKTNSTNPFL</sequence>
<keyword evidence="1" id="KW-0479">Metal-binding</keyword>
<protein>
    <submittedName>
        <fullName evidence="8">AGFG1</fullName>
    </submittedName>
</protein>
<dbReference type="AlphaFoldDB" id="A0A6J8CEV5"/>
<feature type="compositionally biased region" description="Gly residues" evidence="6">
    <location>
        <begin position="582"/>
        <end position="595"/>
    </location>
</feature>
<dbReference type="InterPro" id="IPR052248">
    <property type="entry name" value="Arf-GAP_FG-repeat_protein"/>
</dbReference>
<dbReference type="Pfam" id="PF01412">
    <property type="entry name" value="ArfGap"/>
    <property type="match status" value="1"/>
</dbReference>
<proteinExistence type="predicted"/>
<feature type="compositionally biased region" description="Low complexity" evidence="6">
    <location>
        <begin position="230"/>
        <end position="244"/>
    </location>
</feature>
<dbReference type="GO" id="GO:0005737">
    <property type="term" value="C:cytoplasm"/>
    <property type="evidence" value="ECO:0007669"/>
    <property type="project" value="TreeGrafter"/>
</dbReference>
<dbReference type="PANTHER" id="PTHR46134">
    <property type="entry name" value="DRONGO, ISOFORM F"/>
    <property type="match status" value="1"/>
</dbReference>
<dbReference type="CDD" id="cd08838">
    <property type="entry name" value="ArfGap_AGFG"/>
    <property type="match status" value="1"/>
</dbReference>
<evidence type="ECO:0000256" key="4">
    <source>
        <dbReference type="ARBA" id="ARBA00022833"/>
    </source>
</evidence>
<dbReference type="SUPFAM" id="SSF57863">
    <property type="entry name" value="ArfGap/RecO-like zinc finger"/>
    <property type="match status" value="1"/>
</dbReference>
<organism evidence="8 9">
    <name type="scientific">Mytilus coruscus</name>
    <name type="common">Sea mussel</name>
    <dbReference type="NCBI Taxonomy" id="42192"/>
    <lineage>
        <taxon>Eukaryota</taxon>
        <taxon>Metazoa</taxon>
        <taxon>Spiralia</taxon>
        <taxon>Lophotrochozoa</taxon>
        <taxon>Mollusca</taxon>
        <taxon>Bivalvia</taxon>
        <taxon>Autobranchia</taxon>
        <taxon>Pteriomorphia</taxon>
        <taxon>Mytilida</taxon>
        <taxon>Mytiloidea</taxon>
        <taxon>Mytilidae</taxon>
        <taxon>Mytilinae</taxon>
        <taxon>Mytilus</taxon>
    </lineage>
</organism>
<dbReference type="GO" id="GO:0016020">
    <property type="term" value="C:membrane"/>
    <property type="evidence" value="ECO:0007669"/>
    <property type="project" value="TreeGrafter"/>
</dbReference>
<feature type="compositionally biased region" description="Low complexity" evidence="6">
    <location>
        <begin position="648"/>
        <end position="668"/>
    </location>
</feature>
<dbReference type="GO" id="GO:0008270">
    <property type="term" value="F:zinc ion binding"/>
    <property type="evidence" value="ECO:0007669"/>
    <property type="project" value="UniProtKB-KW"/>
</dbReference>
<dbReference type="FunFam" id="1.10.220.150:FF:000005">
    <property type="entry name" value="Arf-GAP domain and FG repeat-containing protein 1"/>
    <property type="match status" value="1"/>
</dbReference>
<dbReference type="EMBL" id="CACVKT020005225">
    <property type="protein sequence ID" value="CAC5393872.1"/>
    <property type="molecule type" value="Genomic_DNA"/>
</dbReference>
<dbReference type="PRINTS" id="PR00405">
    <property type="entry name" value="REVINTRACTNG"/>
</dbReference>
<feature type="compositionally biased region" description="Polar residues" evidence="6">
    <location>
        <begin position="620"/>
        <end position="638"/>
    </location>
</feature>
<dbReference type="Proteomes" id="UP000507470">
    <property type="component" value="Unassembled WGS sequence"/>
</dbReference>
<keyword evidence="9" id="KW-1185">Reference proteome</keyword>
<gene>
    <name evidence="8" type="ORF">MCOR_28686</name>
</gene>
<evidence type="ECO:0000256" key="2">
    <source>
        <dbReference type="ARBA" id="ARBA00022737"/>
    </source>
</evidence>
<feature type="compositionally biased region" description="Gly residues" evidence="6">
    <location>
        <begin position="565"/>
        <end position="575"/>
    </location>
</feature>
<evidence type="ECO:0000256" key="1">
    <source>
        <dbReference type="ARBA" id="ARBA00022723"/>
    </source>
</evidence>
<feature type="compositionally biased region" description="Gly residues" evidence="6">
    <location>
        <begin position="354"/>
        <end position="366"/>
    </location>
</feature>
<evidence type="ECO:0000256" key="6">
    <source>
        <dbReference type="SAM" id="MobiDB-lite"/>
    </source>
</evidence>
<dbReference type="GO" id="GO:0005096">
    <property type="term" value="F:GTPase activator activity"/>
    <property type="evidence" value="ECO:0007669"/>
    <property type="project" value="InterPro"/>
</dbReference>
<dbReference type="Gene3D" id="1.10.220.150">
    <property type="entry name" value="Arf GTPase activating protein"/>
    <property type="match status" value="1"/>
</dbReference>
<dbReference type="InterPro" id="IPR038508">
    <property type="entry name" value="ArfGAP_dom_sf"/>
</dbReference>
<dbReference type="PROSITE" id="PS50115">
    <property type="entry name" value="ARFGAP"/>
    <property type="match status" value="1"/>
</dbReference>